<feature type="transmembrane region" description="Helical" evidence="7">
    <location>
        <begin position="44"/>
        <end position="65"/>
    </location>
</feature>
<evidence type="ECO:0000256" key="2">
    <source>
        <dbReference type="ARBA" id="ARBA00022448"/>
    </source>
</evidence>
<comment type="similarity">
    <text evidence="7">Belongs to the TRAP transporter small permease family.</text>
</comment>
<keyword evidence="10" id="KW-1185">Reference proteome</keyword>
<keyword evidence="7" id="KW-0997">Cell inner membrane</keyword>
<protein>
    <recommendedName>
        <fullName evidence="7">TRAP transporter small permease protein</fullName>
    </recommendedName>
</protein>
<dbReference type="InterPro" id="IPR055348">
    <property type="entry name" value="DctQ"/>
</dbReference>
<evidence type="ECO:0000256" key="7">
    <source>
        <dbReference type="RuleBase" id="RU369079"/>
    </source>
</evidence>
<feature type="transmembrane region" description="Helical" evidence="7">
    <location>
        <begin position="157"/>
        <end position="178"/>
    </location>
</feature>
<comment type="subunit">
    <text evidence="7">The complex comprises the extracytoplasmic solute receptor protein and the two transmembrane proteins.</text>
</comment>
<dbReference type="EMBL" id="FNCY01000018">
    <property type="protein sequence ID" value="SDI41603.1"/>
    <property type="molecule type" value="Genomic_DNA"/>
</dbReference>
<evidence type="ECO:0000256" key="6">
    <source>
        <dbReference type="ARBA" id="ARBA00023136"/>
    </source>
</evidence>
<dbReference type="AlphaFoldDB" id="A0A1G8KDW5"/>
<sequence length="199" mass="20957">MSNASQECSRDLPPVALSSPPKDLPAIVLLAHRLEKVIGQFCQFVLLATGLALLVILMAVVVLRYSELGSIDSGAELSALIFPVFVTAGIVEAARTGAHVATQILLNALNGAWKLRLIVLIHTVTASAYLYLSTFAFRNAIIAHDELSTILEVPGSFGYGCLTVGLAFVGICSLTAIVRHTFGNEPVVVNFADAGPGVV</sequence>
<dbReference type="Proteomes" id="UP000198607">
    <property type="component" value="Unassembled WGS sequence"/>
</dbReference>
<keyword evidence="4 7" id="KW-0812">Transmembrane</keyword>
<proteinExistence type="inferred from homology"/>
<keyword evidence="5 7" id="KW-1133">Transmembrane helix</keyword>
<comment type="function">
    <text evidence="7">Part of the tripartite ATP-independent periplasmic (TRAP) transport system.</text>
</comment>
<organism evidence="9 10">
    <name type="scientific">Propionivibrio dicarboxylicus</name>
    <dbReference type="NCBI Taxonomy" id="83767"/>
    <lineage>
        <taxon>Bacteria</taxon>
        <taxon>Pseudomonadati</taxon>
        <taxon>Pseudomonadota</taxon>
        <taxon>Betaproteobacteria</taxon>
        <taxon>Rhodocyclales</taxon>
        <taxon>Rhodocyclaceae</taxon>
        <taxon>Propionivibrio</taxon>
    </lineage>
</organism>
<dbReference type="RefSeq" id="WP_091939331.1">
    <property type="nucleotide sequence ID" value="NZ_FNCY01000018.1"/>
</dbReference>
<accession>A0A1G8KDW5</accession>
<evidence type="ECO:0000259" key="8">
    <source>
        <dbReference type="Pfam" id="PF04290"/>
    </source>
</evidence>
<keyword evidence="6 7" id="KW-0472">Membrane</keyword>
<dbReference type="STRING" id="83767.SAMN05660652_03397"/>
<evidence type="ECO:0000256" key="5">
    <source>
        <dbReference type="ARBA" id="ARBA00022989"/>
    </source>
</evidence>
<evidence type="ECO:0000256" key="4">
    <source>
        <dbReference type="ARBA" id="ARBA00022692"/>
    </source>
</evidence>
<evidence type="ECO:0000256" key="1">
    <source>
        <dbReference type="ARBA" id="ARBA00004651"/>
    </source>
</evidence>
<keyword evidence="3" id="KW-1003">Cell membrane</keyword>
<evidence type="ECO:0000256" key="3">
    <source>
        <dbReference type="ARBA" id="ARBA00022475"/>
    </source>
</evidence>
<evidence type="ECO:0000313" key="9">
    <source>
        <dbReference type="EMBL" id="SDI41603.1"/>
    </source>
</evidence>
<comment type="subcellular location">
    <subcellularLocation>
        <location evidence="7">Cell inner membrane</location>
        <topology evidence="7">Multi-pass membrane protein</topology>
    </subcellularLocation>
    <subcellularLocation>
        <location evidence="1">Cell membrane</location>
        <topology evidence="1">Multi-pass membrane protein</topology>
    </subcellularLocation>
</comment>
<feature type="domain" description="Tripartite ATP-independent periplasmic transporters DctQ component" evidence="8">
    <location>
        <begin position="54"/>
        <end position="180"/>
    </location>
</feature>
<keyword evidence="2 7" id="KW-0813">Transport</keyword>
<dbReference type="GO" id="GO:0005886">
    <property type="term" value="C:plasma membrane"/>
    <property type="evidence" value="ECO:0007669"/>
    <property type="project" value="UniProtKB-SubCell"/>
</dbReference>
<reference evidence="9 10" key="1">
    <citation type="submission" date="2016-10" db="EMBL/GenBank/DDBJ databases">
        <authorList>
            <person name="de Groot N.N."/>
        </authorList>
    </citation>
    <scope>NUCLEOTIDE SEQUENCE [LARGE SCALE GENOMIC DNA]</scope>
    <source>
        <strain evidence="9 10">DSM 5885</strain>
    </source>
</reference>
<feature type="transmembrane region" description="Helical" evidence="7">
    <location>
        <begin position="115"/>
        <end position="137"/>
    </location>
</feature>
<feature type="transmembrane region" description="Helical" evidence="7">
    <location>
        <begin position="77"/>
        <end position="94"/>
    </location>
</feature>
<gene>
    <name evidence="9" type="ORF">SAMN05660652_03397</name>
</gene>
<dbReference type="GO" id="GO:0022857">
    <property type="term" value="F:transmembrane transporter activity"/>
    <property type="evidence" value="ECO:0007669"/>
    <property type="project" value="UniProtKB-UniRule"/>
</dbReference>
<evidence type="ECO:0000313" key="10">
    <source>
        <dbReference type="Proteomes" id="UP000198607"/>
    </source>
</evidence>
<name>A0A1G8KDW5_9RHOO</name>
<dbReference type="Pfam" id="PF04290">
    <property type="entry name" value="DctQ"/>
    <property type="match status" value="1"/>
</dbReference>